<proteinExistence type="predicted"/>
<evidence type="ECO:0000259" key="6">
    <source>
        <dbReference type="PROSITE" id="PS51198"/>
    </source>
</evidence>
<reference evidence="7 8" key="1">
    <citation type="submission" date="2021-05" db="EMBL/GenBank/DDBJ databases">
        <title>Description of Cellulomonas sp. DKR-3 sp. nov.</title>
        <authorList>
            <person name="Dahal R.H."/>
            <person name="Chaudhary D.K."/>
        </authorList>
    </citation>
    <scope>NUCLEOTIDE SEQUENCE [LARGE SCALE GENOMIC DNA]</scope>
    <source>
        <strain evidence="7 8">DKR-3</strain>
    </source>
</reference>
<keyword evidence="8" id="KW-1185">Reference proteome</keyword>
<dbReference type="InterPro" id="IPR027417">
    <property type="entry name" value="P-loop_NTPase"/>
</dbReference>
<evidence type="ECO:0000313" key="8">
    <source>
        <dbReference type="Proteomes" id="UP000722125"/>
    </source>
</evidence>
<comment type="caution">
    <text evidence="7">The sequence shown here is derived from an EMBL/GenBank/DDBJ whole genome shotgun (WGS) entry which is preliminary data.</text>
</comment>
<accession>A0ABS5TVH5</accession>
<dbReference type="InterPro" id="IPR014016">
    <property type="entry name" value="UvrD-like_ATP-bd"/>
</dbReference>
<gene>
    <name evidence="7" type="ORF">KIN34_02465</name>
</gene>
<evidence type="ECO:0000256" key="5">
    <source>
        <dbReference type="PROSITE-ProRule" id="PRU00560"/>
    </source>
</evidence>
<name>A0ABS5TVH5_9CELL</name>
<feature type="domain" description="UvrD-like helicase ATP-binding" evidence="6">
    <location>
        <begin position="11"/>
        <end position="287"/>
    </location>
</feature>
<dbReference type="Gene3D" id="3.40.50.300">
    <property type="entry name" value="P-loop containing nucleotide triphosphate hydrolases"/>
    <property type="match status" value="2"/>
</dbReference>
<dbReference type="EMBL" id="JAHBOH010000001">
    <property type="protein sequence ID" value="MBT0993154.1"/>
    <property type="molecule type" value="Genomic_DNA"/>
</dbReference>
<evidence type="ECO:0000256" key="2">
    <source>
        <dbReference type="ARBA" id="ARBA00022801"/>
    </source>
</evidence>
<sequence>MSSTAPAGALSTLTEEQRTAAATRDHNLFIEAGPGSGKTTTSAHRFGVQRFDPAHREDPRAVAAVSFTRAATRNLRRRVQRLWGIGAVTWPHRIVTLDSIMHDVLHDTLLAGLLVWPNQQRLWPDGDIRLDVKDSWTSFGSKQFNRTAYRLTVVGKDVRIETGFVAERRSAVPITEILPRLREGICTHEDVREVLAQALAVPEIDAFVTSRLATTTRALVVDEVFDANDLDIAVIEAAIRGGVAVTMVGDPWQALYVFRGAKPHVVPDLIARSGAVTASLSTSFRWDTAEQGRLATDLRAGAGITLPVDDAATDLKDLDVVLGLWWKPLWDLGEGVLPLAFHGFKGGYEEAAATLLLNHVTRTIFDLDATYLNDALTVLAIQDRDVPRLLEPALQAVAETLRAGDKDSVIAAYRQLVEVIATVSPRLLRAPHYRHTDRLALIQSRLRYSGRPLPGLTTHQAKGGEWDAVGVQLSGSEREALASGLSITEDTHRKLYVACTRARRRTAEVRAFDAHV</sequence>
<keyword evidence="4 5" id="KW-0067">ATP-binding</keyword>
<feature type="binding site" evidence="5">
    <location>
        <begin position="32"/>
        <end position="39"/>
    </location>
    <ligand>
        <name>ATP</name>
        <dbReference type="ChEBI" id="CHEBI:30616"/>
    </ligand>
</feature>
<evidence type="ECO:0000256" key="1">
    <source>
        <dbReference type="ARBA" id="ARBA00022741"/>
    </source>
</evidence>
<keyword evidence="3 5" id="KW-0347">Helicase</keyword>
<protein>
    <submittedName>
        <fullName evidence="7">UvrD-helicase domain-containing protein</fullName>
    </submittedName>
</protein>
<dbReference type="RefSeq" id="WP_214346190.1">
    <property type="nucleotide sequence ID" value="NZ_JAHBOH010000001.1"/>
</dbReference>
<dbReference type="PANTHER" id="PTHR11070">
    <property type="entry name" value="UVRD / RECB / PCRA DNA HELICASE FAMILY MEMBER"/>
    <property type="match status" value="1"/>
</dbReference>
<evidence type="ECO:0000313" key="7">
    <source>
        <dbReference type="EMBL" id="MBT0993154.1"/>
    </source>
</evidence>
<dbReference type="Proteomes" id="UP000722125">
    <property type="component" value="Unassembled WGS sequence"/>
</dbReference>
<keyword evidence="2 5" id="KW-0378">Hydrolase</keyword>
<dbReference type="PANTHER" id="PTHR11070:SF2">
    <property type="entry name" value="ATP-DEPENDENT DNA HELICASE SRS2"/>
    <property type="match status" value="1"/>
</dbReference>
<dbReference type="InterPro" id="IPR000212">
    <property type="entry name" value="DNA_helicase_UvrD/REP"/>
</dbReference>
<organism evidence="7 8">
    <name type="scientific">Cellulomonas fulva</name>
    <dbReference type="NCBI Taxonomy" id="2835530"/>
    <lineage>
        <taxon>Bacteria</taxon>
        <taxon>Bacillati</taxon>
        <taxon>Actinomycetota</taxon>
        <taxon>Actinomycetes</taxon>
        <taxon>Micrococcales</taxon>
        <taxon>Cellulomonadaceae</taxon>
        <taxon>Cellulomonas</taxon>
    </lineage>
</organism>
<evidence type="ECO:0000256" key="4">
    <source>
        <dbReference type="ARBA" id="ARBA00022840"/>
    </source>
</evidence>
<dbReference type="Pfam" id="PF00580">
    <property type="entry name" value="UvrD-helicase"/>
    <property type="match status" value="1"/>
</dbReference>
<keyword evidence="1 5" id="KW-0547">Nucleotide-binding</keyword>
<evidence type="ECO:0000256" key="3">
    <source>
        <dbReference type="ARBA" id="ARBA00022806"/>
    </source>
</evidence>
<dbReference type="SUPFAM" id="SSF52540">
    <property type="entry name" value="P-loop containing nucleoside triphosphate hydrolases"/>
    <property type="match status" value="1"/>
</dbReference>
<dbReference type="PROSITE" id="PS51198">
    <property type="entry name" value="UVRD_HELICASE_ATP_BIND"/>
    <property type="match status" value="1"/>
</dbReference>